<proteinExistence type="inferred from homology"/>
<keyword evidence="4 8" id="KW-0812">Transmembrane</keyword>
<dbReference type="GO" id="GO:0016020">
    <property type="term" value="C:membrane"/>
    <property type="evidence" value="ECO:0007669"/>
    <property type="project" value="UniProtKB-SubCell"/>
</dbReference>
<feature type="transmembrane region" description="Helical" evidence="8">
    <location>
        <begin position="42"/>
        <end position="62"/>
    </location>
</feature>
<sequence length="535" mass="59130">MSIDYDKTTATDMVEAVEPEQFRPNGFEDDVHWWKQPGLRRLYLLMPFLFLGSTTLGFDGSLLNGLQAMPTWVDFFNDPQGATLGLFGALPGFGGLVVLLFAPYVADYLGRRNGTALGNFFVLLGALLQAFPPASSPRPMYLAGRFFIGFGSNISNGTCPLLITEVAHPRHRGRITTIYNTLWYGGAILAAWTTFGTLKGFDTNLQWRLPTGLQCLMPGIQTLALYLVPESPRFHIARGQGEKARQMLIKYHGNGTDTNFVQWEYEEISNTIRLEQESSATSGWKELIRTAGNRKRCVLIIATAIFSQCSGNSLVSYYLVQILRSIGITDPTSQALFNGGLTIWCFLVALAFAFTVDKFGRRTLFLTAGIGMLISFTIWTACAAMYEKTGKQGYGNAVLAMIFLFYTVAGCAWPGLTVSYTVEILPYKIRAKGLTLCFCFTALSGVFNQYVNPIGLQKLGWKFYLVYVAVLVVQVVMIYFYFVETRGLPLEEISRVLDGDESAAAVVADNLAAHGKADMRAKGTVEEKEGVQQVV</sequence>
<dbReference type="NCBIfam" id="TIGR00879">
    <property type="entry name" value="SP"/>
    <property type="match status" value="1"/>
</dbReference>
<evidence type="ECO:0000256" key="2">
    <source>
        <dbReference type="ARBA" id="ARBA00010992"/>
    </source>
</evidence>
<reference evidence="10 11" key="1">
    <citation type="submission" date="2015-06" db="EMBL/GenBank/DDBJ databases">
        <title>Draft genome of the ant-associated black yeast Phialophora attae CBS 131958.</title>
        <authorList>
            <person name="Moreno L.F."/>
            <person name="Stielow B.J."/>
            <person name="de Hoog S."/>
            <person name="Vicente V.A."/>
            <person name="Weiss V.A."/>
            <person name="de Vries M."/>
            <person name="Cruz L.M."/>
            <person name="Souza E.M."/>
        </authorList>
    </citation>
    <scope>NUCLEOTIDE SEQUENCE [LARGE SCALE GENOMIC DNA]</scope>
    <source>
        <strain evidence="10 11">CBS 131958</strain>
    </source>
</reference>
<feature type="transmembrane region" description="Helical" evidence="8">
    <location>
        <begin position="175"/>
        <end position="195"/>
    </location>
</feature>
<feature type="transmembrane region" description="Helical" evidence="8">
    <location>
        <begin position="297"/>
        <end position="320"/>
    </location>
</feature>
<gene>
    <name evidence="10" type="ORF">AB675_9356</name>
</gene>
<feature type="transmembrane region" description="Helical" evidence="8">
    <location>
        <begin position="363"/>
        <end position="386"/>
    </location>
</feature>
<keyword evidence="6 8" id="KW-0472">Membrane</keyword>
<feature type="transmembrane region" description="Helical" evidence="8">
    <location>
        <begin position="335"/>
        <end position="356"/>
    </location>
</feature>
<feature type="transmembrane region" description="Helical" evidence="8">
    <location>
        <begin position="82"/>
        <end position="102"/>
    </location>
</feature>
<dbReference type="EMBL" id="LFJN01000009">
    <property type="protein sequence ID" value="KPI41409.1"/>
    <property type="molecule type" value="Genomic_DNA"/>
</dbReference>
<name>A0A0N0NNI3_9EURO</name>
<feature type="domain" description="Major facilitator superfamily (MFS) profile" evidence="9">
    <location>
        <begin position="45"/>
        <end position="486"/>
    </location>
</feature>
<dbReference type="PANTHER" id="PTHR48022">
    <property type="entry name" value="PLASTIDIC GLUCOSE TRANSPORTER 4"/>
    <property type="match status" value="1"/>
</dbReference>
<dbReference type="Proteomes" id="UP000038010">
    <property type="component" value="Unassembled WGS sequence"/>
</dbReference>
<comment type="similarity">
    <text evidence="2 7">Belongs to the major facilitator superfamily. Sugar transporter (TC 2.A.1.1) family.</text>
</comment>
<evidence type="ECO:0000256" key="7">
    <source>
        <dbReference type="RuleBase" id="RU003346"/>
    </source>
</evidence>
<dbReference type="SUPFAM" id="SSF103473">
    <property type="entry name" value="MFS general substrate transporter"/>
    <property type="match status" value="1"/>
</dbReference>
<evidence type="ECO:0000313" key="11">
    <source>
        <dbReference type="Proteomes" id="UP000038010"/>
    </source>
</evidence>
<dbReference type="InterPro" id="IPR003663">
    <property type="entry name" value="Sugar/inositol_transpt"/>
</dbReference>
<dbReference type="InterPro" id="IPR020846">
    <property type="entry name" value="MFS_dom"/>
</dbReference>
<comment type="caution">
    <text evidence="10">The sequence shown here is derived from an EMBL/GenBank/DDBJ whole genome shotgun (WGS) entry which is preliminary data.</text>
</comment>
<comment type="subcellular location">
    <subcellularLocation>
        <location evidence="1">Membrane</location>
        <topology evidence="1">Multi-pass membrane protein</topology>
    </subcellularLocation>
</comment>
<evidence type="ECO:0000256" key="3">
    <source>
        <dbReference type="ARBA" id="ARBA00022448"/>
    </source>
</evidence>
<dbReference type="GeneID" id="28741762"/>
<feature type="transmembrane region" description="Helical" evidence="8">
    <location>
        <begin position="207"/>
        <end position="228"/>
    </location>
</feature>
<keyword evidence="3 7" id="KW-0813">Transport</keyword>
<keyword evidence="11" id="KW-1185">Reference proteome</keyword>
<evidence type="ECO:0000256" key="5">
    <source>
        <dbReference type="ARBA" id="ARBA00022989"/>
    </source>
</evidence>
<dbReference type="OrthoDB" id="6133115at2759"/>
<dbReference type="VEuPathDB" id="FungiDB:AB675_9356"/>
<dbReference type="Pfam" id="PF00083">
    <property type="entry name" value="Sugar_tr"/>
    <property type="match status" value="1"/>
</dbReference>
<protein>
    <submittedName>
        <fullName evidence="10">Lactose permease</fullName>
    </submittedName>
</protein>
<dbReference type="InterPro" id="IPR050360">
    <property type="entry name" value="MFS_Sugar_Transporters"/>
</dbReference>
<dbReference type="Gene3D" id="1.20.1250.20">
    <property type="entry name" value="MFS general substrate transporter like domains"/>
    <property type="match status" value="1"/>
</dbReference>
<evidence type="ECO:0000256" key="6">
    <source>
        <dbReference type="ARBA" id="ARBA00023136"/>
    </source>
</evidence>
<feature type="transmembrane region" description="Helical" evidence="8">
    <location>
        <begin position="114"/>
        <end position="131"/>
    </location>
</feature>
<feature type="transmembrane region" description="Helical" evidence="8">
    <location>
        <begin position="143"/>
        <end position="163"/>
    </location>
</feature>
<dbReference type="FunFam" id="1.20.1250.20:FF:000134">
    <property type="entry name" value="MFS sugar transporter protein"/>
    <property type="match status" value="1"/>
</dbReference>
<evidence type="ECO:0000313" key="10">
    <source>
        <dbReference type="EMBL" id="KPI41409.1"/>
    </source>
</evidence>
<feature type="transmembrane region" description="Helical" evidence="8">
    <location>
        <begin position="434"/>
        <end position="451"/>
    </location>
</feature>
<keyword evidence="5 8" id="KW-1133">Transmembrane helix</keyword>
<feature type="transmembrane region" description="Helical" evidence="8">
    <location>
        <begin position="463"/>
        <end position="482"/>
    </location>
</feature>
<feature type="transmembrane region" description="Helical" evidence="8">
    <location>
        <begin position="398"/>
        <end position="422"/>
    </location>
</feature>
<dbReference type="InterPro" id="IPR036259">
    <property type="entry name" value="MFS_trans_sf"/>
</dbReference>
<evidence type="ECO:0000256" key="4">
    <source>
        <dbReference type="ARBA" id="ARBA00022692"/>
    </source>
</evidence>
<dbReference type="InterPro" id="IPR005828">
    <property type="entry name" value="MFS_sugar_transport-like"/>
</dbReference>
<evidence type="ECO:0000256" key="1">
    <source>
        <dbReference type="ARBA" id="ARBA00004141"/>
    </source>
</evidence>
<evidence type="ECO:0000256" key="8">
    <source>
        <dbReference type="SAM" id="Phobius"/>
    </source>
</evidence>
<dbReference type="PROSITE" id="PS50850">
    <property type="entry name" value="MFS"/>
    <property type="match status" value="1"/>
</dbReference>
<evidence type="ECO:0000259" key="9">
    <source>
        <dbReference type="PROSITE" id="PS50850"/>
    </source>
</evidence>
<accession>A0A0N0NNI3</accession>
<dbReference type="GO" id="GO:0005351">
    <property type="term" value="F:carbohydrate:proton symporter activity"/>
    <property type="evidence" value="ECO:0007669"/>
    <property type="project" value="TreeGrafter"/>
</dbReference>
<dbReference type="RefSeq" id="XP_018001372.1">
    <property type="nucleotide sequence ID" value="XM_018149882.1"/>
</dbReference>
<organism evidence="10 11">
    <name type="scientific">Cyphellophora attinorum</name>
    <dbReference type="NCBI Taxonomy" id="1664694"/>
    <lineage>
        <taxon>Eukaryota</taxon>
        <taxon>Fungi</taxon>
        <taxon>Dikarya</taxon>
        <taxon>Ascomycota</taxon>
        <taxon>Pezizomycotina</taxon>
        <taxon>Eurotiomycetes</taxon>
        <taxon>Chaetothyriomycetidae</taxon>
        <taxon>Chaetothyriales</taxon>
        <taxon>Cyphellophoraceae</taxon>
        <taxon>Cyphellophora</taxon>
    </lineage>
</organism>
<dbReference type="AlphaFoldDB" id="A0A0N0NNI3"/>
<dbReference type="PANTHER" id="PTHR48022:SF64">
    <property type="entry name" value="MAJOR FACILITATOR SUPERFAMILY (MFS) PROFILE DOMAIN-CONTAINING PROTEIN"/>
    <property type="match status" value="1"/>
</dbReference>